<dbReference type="InterPro" id="IPR011009">
    <property type="entry name" value="Kinase-like_dom_sf"/>
</dbReference>
<evidence type="ECO:0000259" key="2">
    <source>
        <dbReference type="PROSITE" id="PS50011"/>
    </source>
</evidence>
<dbReference type="InterPro" id="IPR045133">
    <property type="entry name" value="IRE1/2-like"/>
</dbReference>
<dbReference type="InterPro" id="IPR009091">
    <property type="entry name" value="RCC1/BLIP-II"/>
</dbReference>
<dbReference type="PANTHER" id="PTHR13954">
    <property type="entry name" value="IRE1-RELATED"/>
    <property type="match status" value="1"/>
</dbReference>
<dbReference type="Pfam" id="PF00069">
    <property type="entry name" value="Pkinase"/>
    <property type="match status" value="1"/>
</dbReference>
<dbReference type="Proteomes" id="UP001470230">
    <property type="component" value="Unassembled WGS sequence"/>
</dbReference>
<feature type="domain" description="Protein kinase" evidence="2">
    <location>
        <begin position="403"/>
        <end position="781"/>
    </location>
</feature>
<comment type="caution">
    <text evidence="3">The sequence shown here is derived from an EMBL/GenBank/DDBJ whole genome shotgun (WGS) entry which is preliminary data.</text>
</comment>
<name>A0ABR2I711_9EUKA</name>
<evidence type="ECO:0000256" key="1">
    <source>
        <dbReference type="SAM" id="MobiDB-lite"/>
    </source>
</evidence>
<dbReference type="Gene3D" id="2.130.10.30">
    <property type="entry name" value="Regulator of chromosome condensation 1/beta-lactamase-inhibitor protein II"/>
    <property type="match status" value="1"/>
</dbReference>
<evidence type="ECO:0000313" key="3">
    <source>
        <dbReference type="EMBL" id="KAK8857823.1"/>
    </source>
</evidence>
<evidence type="ECO:0000313" key="4">
    <source>
        <dbReference type="Proteomes" id="UP001470230"/>
    </source>
</evidence>
<organism evidence="3 4">
    <name type="scientific">Tritrichomonas musculus</name>
    <dbReference type="NCBI Taxonomy" id="1915356"/>
    <lineage>
        <taxon>Eukaryota</taxon>
        <taxon>Metamonada</taxon>
        <taxon>Parabasalia</taxon>
        <taxon>Tritrichomonadida</taxon>
        <taxon>Tritrichomonadidae</taxon>
        <taxon>Tritrichomonas</taxon>
    </lineage>
</organism>
<protein>
    <recommendedName>
        <fullName evidence="2">Protein kinase domain-containing protein</fullName>
    </recommendedName>
</protein>
<dbReference type="PROSITE" id="PS50011">
    <property type="entry name" value="PROTEIN_KINASE_DOM"/>
    <property type="match status" value="1"/>
</dbReference>
<sequence>MYVKGTNQFNELYVEYFQKGQENHIESPVESKLDTNDLSSYSTYSNHSVWVYKNGDAYGIGDNTDLIIDPRSKDKKWSKPFLIKFISKNFINEKIISAVCGSTYTLYLTDGFDRDTRSPVKVVHFVDSYFSQSPNSFYFDSNVYIFGGSTYAGIITESNELHIIKGNPCRKNVFSKYKICDVALCDTYTIAISEDNSIMSFPAGDSEFKLTKYRKLSDKCKIHTISGTHDIAVAIATEIKTNCYCLVIFQYLPGSKHPTNITININDYYENKIIFKYVSCSNSQFLLLATNGTVYSASGRMEELIKPNTYKKIKNIYSKVSFIISGLDKQVLFTTDIEDTMPNYHISEEIGYENEEEEEEVKEEEEFVEREDQNQKRLTLSEIQRVSQGELIFVNPEDMNNMFTPNQLSSSSCISRIFKVRLNTNIESEANMIGKQLLDTYAMKIFNYIHIKDYHKFIMKNQKFNNSKLYHPLIVKILFYNYDLKSLQDEKQRYLNIVHNQNSEKDNNDNQNSEEDNNNNQNSEKDNNDNQNSEKDNNEIQNNEKEAKAKIEDFHNFDLNIRLFSENKKNIFNQPLVLMPYFQINLYNAITSGKYSPTDKVLWISEILTTVAYLHDNKIYHQRLTPWNILIGKSNDAFISDIFNSEFVESEQEVLLKDPKALWFIDPEVINNDIATYELNDALKRRHDIYSIGKLIYFIISGSIEDFSNAKAFADRSILQYSNNNDVGKSETTENPIENIDYPSDFPMTAKNLINSCISFSKEGRPSAENILDQLINEMKFELIPNVNYRVIEYRLKIINEIIQDGNS</sequence>
<dbReference type="PANTHER" id="PTHR13954:SF6">
    <property type="entry name" value="NON-SPECIFIC SERINE_THREONINE PROTEIN KINASE"/>
    <property type="match status" value="1"/>
</dbReference>
<gene>
    <name evidence="3" type="ORF">M9Y10_012917</name>
</gene>
<dbReference type="Gene3D" id="1.10.510.10">
    <property type="entry name" value="Transferase(Phosphotransferase) domain 1"/>
    <property type="match status" value="1"/>
</dbReference>
<dbReference type="SMART" id="SM00220">
    <property type="entry name" value="S_TKc"/>
    <property type="match status" value="1"/>
</dbReference>
<dbReference type="EMBL" id="JAPFFF010000019">
    <property type="protein sequence ID" value="KAK8857823.1"/>
    <property type="molecule type" value="Genomic_DNA"/>
</dbReference>
<keyword evidence="4" id="KW-1185">Reference proteome</keyword>
<reference evidence="3 4" key="1">
    <citation type="submission" date="2024-04" db="EMBL/GenBank/DDBJ databases">
        <title>Tritrichomonas musculus Genome.</title>
        <authorList>
            <person name="Alves-Ferreira E."/>
            <person name="Grigg M."/>
            <person name="Lorenzi H."/>
            <person name="Galac M."/>
        </authorList>
    </citation>
    <scope>NUCLEOTIDE SEQUENCE [LARGE SCALE GENOMIC DNA]</scope>
    <source>
        <strain evidence="3 4">EAF2021</strain>
    </source>
</reference>
<dbReference type="SUPFAM" id="SSF56112">
    <property type="entry name" value="Protein kinase-like (PK-like)"/>
    <property type="match status" value="1"/>
</dbReference>
<feature type="region of interest" description="Disordered" evidence="1">
    <location>
        <begin position="502"/>
        <end position="538"/>
    </location>
</feature>
<proteinExistence type="predicted"/>
<accession>A0ABR2I711</accession>
<dbReference type="InterPro" id="IPR000719">
    <property type="entry name" value="Prot_kinase_dom"/>
</dbReference>
<dbReference type="SUPFAM" id="SSF50985">
    <property type="entry name" value="RCC1/BLIP-II"/>
    <property type="match status" value="1"/>
</dbReference>
<feature type="compositionally biased region" description="Basic and acidic residues" evidence="1">
    <location>
        <begin position="523"/>
        <end position="538"/>
    </location>
</feature>